<evidence type="ECO:0000313" key="3">
    <source>
        <dbReference type="Proteomes" id="UP000480266"/>
    </source>
</evidence>
<feature type="chain" id="PRO_5028838057" evidence="1">
    <location>
        <begin position="23"/>
        <end position="544"/>
    </location>
</feature>
<dbReference type="InterPro" id="IPR011042">
    <property type="entry name" value="6-blade_b-propeller_TolB-like"/>
</dbReference>
<proteinExistence type="predicted"/>
<gene>
    <name evidence="2" type="ORF">G4V63_16560</name>
</gene>
<evidence type="ECO:0000256" key="1">
    <source>
        <dbReference type="SAM" id="SignalP"/>
    </source>
</evidence>
<dbReference type="SUPFAM" id="SSF101898">
    <property type="entry name" value="NHL repeat"/>
    <property type="match status" value="1"/>
</dbReference>
<dbReference type="EMBL" id="JAAMRR010000842">
    <property type="protein sequence ID" value="NGX96761.1"/>
    <property type="molecule type" value="Genomic_DNA"/>
</dbReference>
<feature type="signal peptide" evidence="1">
    <location>
        <begin position="1"/>
        <end position="22"/>
    </location>
</feature>
<accession>A0A7C9RHB2</accession>
<dbReference type="PANTHER" id="PTHR40274">
    <property type="entry name" value="VIRGINIAMYCIN B LYASE"/>
    <property type="match status" value="1"/>
</dbReference>
<organism evidence="2 3">
    <name type="scientific">Candidatus Afipia apatlaquensis</name>
    <dbReference type="NCBI Taxonomy" id="2712852"/>
    <lineage>
        <taxon>Bacteria</taxon>
        <taxon>Pseudomonadati</taxon>
        <taxon>Pseudomonadota</taxon>
        <taxon>Alphaproteobacteria</taxon>
        <taxon>Hyphomicrobiales</taxon>
        <taxon>Nitrobacteraceae</taxon>
        <taxon>Afipia</taxon>
    </lineage>
</organism>
<dbReference type="Gene3D" id="2.120.10.30">
    <property type="entry name" value="TolB, C-terminal domain"/>
    <property type="match status" value="3"/>
</dbReference>
<sequence>MIHRFVASATIAAILAFGATTAAFPQAYEVTKLVPGSAFHGVHGLGIDKSGRLFAGSVAGAALYEVDRAAGTAKIAISTADGGMADDIAFAPDGTMAWTGFLTGDLYARKGDGPIRKLASGLPGINSLAFRKDGRLYATQVFLGDALYEIDVEGAKPPRKIMEKMGGLNGFEFGPDDMLYGPLWFKGQVVRVDVDKGDLTVVAEGFKVPAAVNFDSKGNLWVVDTALGQLVKVDPKTGARKVAAQLKPALDNLAIDDKDRIFVSNMADNGIQEVDPETGTAKQVIIGQLALPGGIGVVSDDGKDTVYVADVFAYRTVDGATGKVSEPARMHADGVTLEYPMSATAKGDFVLLSSWFTGTVQLIDRKSGNTIEMLHGFKAPHDAVRLGDGSILVNELGTKSLVRASGEHGKDRKTIAGDLAGPVGLVAATDTTVYLTEAFAGLVSKVDLASGAKTVVAKDLKGPEGIALTPDGRLIVAEVGAKRVISIDPQTGAVTELAGNLPIGLAGAAGTLPTNIPTGVGVGASGTIYVSSDIENAIYKLTKK</sequence>
<evidence type="ECO:0000313" key="2">
    <source>
        <dbReference type="EMBL" id="NGX96761.1"/>
    </source>
</evidence>
<dbReference type="AlphaFoldDB" id="A0A7C9RHB2"/>
<dbReference type="InterPro" id="IPR051344">
    <property type="entry name" value="Vgb"/>
</dbReference>
<dbReference type="SUPFAM" id="SSF63829">
    <property type="entry name" value="Calcium-dependent phosphotriesterase"/>
    <property type="match status" value="1"/>
</dbReference>
<protein>
    <submittedName>
        <fullName evidence="2">PQQ-binding-like beta-propeller repeat protein</fullName>
    </submittedName>
</protein>
<keyword evidence="1" id="KW-0732">Signal</keyword>
<keyword evidence="3" id="KW-1185">Reference proteome</keyword>
<dbReference type="Proteomes" id="UP000480266">
    <property type="component" value="Unassembled WGS sequence"/>
</dbReference>
<reference evidence="2" key="1">
    <citation type="submission" date="2020-02" db="EMBL/GenBank/DDBJ databases">
        <title>Draft genome sequence of Candidatus Afipia apatlaquensis IBT-C3, a potential strain for decolorization of textile dyes.</title>
        <authorList>
            <person name="Sanchez-Reyes A."/>
            <person name="Breton-Deval L."/>
            <person name="Mangelson H."/>
            <person name="Sanchez-Flores A."/>
        </authorList>
    </citation>
    <scope>NUCLEOTIDE SEQUENCE [LARGE SCALE GENOMIC DNA]</scope>
    <source>
        <strain evidence="2">IBT-C3</strain>
    </source>
</reference>
<dbReference type="PANTHER" id="PTHR40274:SF4">
    <property type="entry name" value="BLL1406 PROTEIN"/>
    <property type="match status" value="1"/>
</dbReference>
<comment type="caution">
    <text evidence="2">The sequence shown here is derived from an EMBL/GenBank/DDBJ whole genome shotgun (WGS) entry which is preliminary data.</text>
</comment>
<name>A0A7C9RHB2_9BRAD</name>